<proteinExistence type="predicted"/>
<dbReference type="GO" id="GO:0016779">
    <property type="term" value="F:nucleotidyltransferase activity"/>
    <property type="evidence" value="ECO:0007669"/>
    <property type="project" value="UniProtKB-KW"/>
</dbReference>
<accession>A0A2Z3JK51</accession>
<evidence type="ECO:0000259" key="3">
    <source>
        <dbReference type="Pfam" id="PF01467"/>
    </source>
</evidence>
<dbReference type="EMBL" id="CP029494">
    <property type="protein sequence ID" value="AWN24236.1"/>
    <property type="molecule type" value="Genomic_DNA"/>
</dbReference>
<dbReference type="OrthoDB" id="9786141at2"/>
<name>A0A2Z3JK51_9DEIO</name>
<dbReference type="PANTHER" id="PTHR21342">
    <property type="entry name" value="PHOSPHOPANTETHEINE ADENYLYLTRANSFERASE"/>
    <property type="match status" value="1"/>
</dbReference>
<keyword evidence="5" id="KW-1185">Reference proteome</keyword>
<dbReference type="Pfam" id="PF01467">
    <property type="entry name" value="CTP_transf_like"/>
    <property type="match status" value="1"/>
</dbReference>
<dbReference type="AlphaFoldDB" id="A0A2Z3JK51"/>
<evidence type="ECO:0000313" key="4">
    <source>
        <dbReference type="EMBL" id="AWN24236.1"/>
    </source>
</evidence>
<evidence type="ECO:0000256" key="1">
    <source>
        <dbReference type="ARBA" id="ARBA00022679"/>
    </source>
</evidence>
<feature type="domain" description="Cytidyltransferase-like" evidence="3">
    <location>
        <begin position="4"/>
        <end position="59"/>
    </location>
</feature>
<gene>
    <name evidence="4" type="ORF">DKM44_14190</name>
</gene>
<evidence type="ECO:0000256" key="2">
    <source>
        <dbReference type="ARBA" id="ARBA00022695"/>
    </source>
</evidence>
<dbReference type="Proteomes" id="UP000245368">
    <property type="component" value="Chromosome"/>
</dbReference>
<dbReference type="Gene3D" id="3.40.50.620">
    <property type="entry name" value="HUPs"/>
    <property type="match status" value="1"/>
</dbReference>
<organism evidence="4 5">
    <name type="scientific">Deinococcus irradiatisoli</name>
    <dbReference type="NCBI Taxonomy" id="2202254"/>
    <lineage>
        <taxon>Bacteria</taxon>
        <taxon>Thermotogati</taxon>
        <taxon>Deinococcota</taxon>
        <taxon>Deinococci</taxon>
        <taxon>Deinococcales</taxon>
        <taxon>Deinococcaceae</taxon>
        <taxon>Deinococcus</taxon>
    </lineage>
</organism>
<keyword evidence="2" id="KW-0548">Nucleotidyltransferase</keyword>
<dbReference type="InterPro" id="IPR004821">
    <property type="entry name" value="Cyt_trans-like"/>
</dbReference>
<evidence type="ECO:0000313" key="5">
    <source>
        <dbReference type="Proteomes" id="UP000245368"/>
    </source>
</evidence>
<dbReference type="PANTHER" id="PTHR21342:SF0">
    <property type="entry name" value="BIFUNCTIONAL NMN ADENYLYLTRANSFERASE_NUDIX HYDROLASE"/>
    <property type="match status" value="1"/>
</dbReference>
<protein>
    <submittedName>
        <fullName evidence="4">ADP-ribose pyrophosphatase</fullName>
    </submittedName>
</protein>
<sequence length="288" mass="32125">MKALYIGRFEPPHDGHLGSMLRALERHDRLHLLLGSANLARSSKNPWSAAERARLIRRSLTDGGVDPRRVRCSPLPDEFDALRWAAQVRRLAGRTVPVLVGFEKDASSSYLRWFPDWPADPSPLAPGLNATEIRAAYFEGRAVPGVPPAVGKFLERWKASATYTRLRAEHLAVQAARRAWNGQPQREVLTVDVNAGQVRLARRTQPIGRGLWALPSTALPPGRDPPPQAQVFDHPARSLAVPTTAYAVQGEAGSGEWVPLEAALRQPRRFFEDHHVILRRMLERLRLG</sequence>
<dbReference type="KEGG" id="dez:DKM44_14190"/>
<dbReference type="RefSeq" id="WP_109827961.1">
    <property type="nucleotide sequence ID" value="NZ_CP029494.1"/>
</dbReference>
<keyword evidence="1" id="KW-0808">Transferase</keyword>
<reference evidence="4 5" key="1">
    <citation type="submission" date="2018-05" db="EMBL/GenBank/DDBJ databases">
        <title>Complete Genome Sequence of Deinococcus sp. strain 17bor-2.</title>
        <authorList>
            <person name="Srinivasan S."/>
        </authorList>
    </citation>
    <scope>NUCLEOTIDE SEQUENCE [LARGE SCALE GENOMIC DNA]</scope>
    <source>
        <strain evidence="4 5">17bor-2</strain>
    </source>
</reference>
<dbReference type="InterPro" id="IPR014729">
    <property type="entry name" value="Rossmann-like_a/b/a_fold"/>
</dbReference>
<dbReference type="NCBIfam" id="TIGR00125">
    <property type="entry name" value="cyt_tran_rel"/>
    <property type="match status" value="1"/>
</dbReference>
<dbReference type="SUPFAM" id="SSF52374">
    <property type="entry name" value="Nucleotidylyl transferase"/>
    <property type="match status" value="1"/>
</dbReference>